<dbReference type="AlphaFoldDB" id="A0A402ASS1"/>
<dbReference type="GO" id="GO:0016811">
    <property type="term" value="F:hydrolase activity, acting on carbon-nitrogen (but not peptide) bonds, in linear amides"/>
    <property type="evidence" value="ECO:0007669"/>
    <property type="project" value="InterPro"/>
</dbReference>
<dbReference type="InterPro" id="IPR023343">
    <property type="entry name" value="Penicillin_amidase_dom1"/>
</dbReference>
<protein>
    <recommendedName>
        <fullName evidence="6">Penicillin acylase family protein</fullName>
    </recommendedName>
</protein>
<organism evidence="4 5">
    <name type="scientific">Dictyobacter kobayashii</name>
    <dbReference type="NCBI Taxonomy" id="2014872"/>
    <lineage>
        <taxon>Bacteria</taxon>
        <taxon>Bacillati</taxon>
        <taxon>Chloroflexota</taxon>
        <taxon>Ktedonobacteria</taxon>
        <taxon>Ktedonobacterales</taxon>
        <taxon>Dictyobacteraceae</taxon>
        <taxon>Dictyobacter</taxon>
    </lineage>
</organism>
<dbReference type="Pfam" id="PF01804">
    <property type="entry name" value="Penicil_amidase"/>
    <property type="match status" value="1"/>
</dbReference>
<dbReference type="PANTHER" id="PTHR34218">
    <property type="entry name" value="PEPTIDASE S45 PENICILLIN AMIDASE"/>
    <property type="match status" value="1"/>
</dbReference>
<gene>
    <name evidence="4" type="ORF">KDK_58930</name>
</gene>
<dbReference type="PANTHER" id="PTHR34218:SF4">
    <property type="entry name" value="ACYL-HOMOSERINE LACTONE ACYLASE QUIP"/>
    <property type="match status" value="1"/>
</dbReference>
<evidence type="ECO:0000256" key="3">
    <source>
        <dbReference type="ARBA" id="ARBA00023145"/>
    </source>
</evidence>
<dbReference type="Gene3D" id="1.10.439.10">
    <property type="entry name" value="Penicillin Amidohydrolase, domain 1"/>
    <property type="match status" value="1"/>
</dbReference>
<accession>A0A402ASS1</accession>
<dbReference type="GO" id="GO:0017000">
    <property type="term" value="P:antibiotic biosynthetic process"/>
    <property type="evidence" value="ECO:0007669"/>
    <property type="project" value="InterPro"/>
</dbReference>
<name>A0A402ASS1_9CHLR</name>
<evidence type="ECO:0000256" key="2">
    <source>
        <dbReference type="ARBA" id="ARBA00022801"/>
    </source>
</evidence>
<proteinExistence type="inferred from homology"/>
<keyword evidence="5" id="KW-1185">Reference proteome</keyword>
<evidence type="ECO:0008006" key="6">
    <source>
        <dbReference type="Google" id="ProtNLM"/>
    </source>
</evidence>
<evidence type="ECO:0000313" key="4">
    <source>
        <dbReference type="EMBL" id="GCE22093.1"/>
    </source>
</evidence>
<dbReference type="InterPro" id="IPR043146">
    <property type="entry name" value="Penicillin_amidase_N_B-knob"/>
</dbReference>
<evidence type="ECO:0000313" key="5">
    <source>
        <dbReference type="Proteomes" id="UP000287188"/>
    </source>
</evidence>
<dbReference type="Proteomes" id="UP000287188">
    <property type="component" value="Unassembled WGS sequence"/>
</dbReference>
<evidence type="ECO:0000256" key="1">
    <source>
        <dbReference type="ARBA" id="ARBA00006586"/>
    </source>
</evidence>
<keyword evidence="2" id="KW-0378">Hydrolase</keyword>
<keyword evidence="3" id="KW-0865">Zymogen</keyword>
<dbReference type="InterPro" id="IPR029055">
    <property type="entry name" value="Ntn_hydrolases_N"/>
</dbReference>
<dbReference type="Gene3D" id="2.30.120.10">
    <property type="match status" value="1"/>
</dbReference>
<sequence length="444" mass="49325">MQFIYHNQKKILNLVLSLLALGGVLFISIRGSGALPPLGSTFNPGTGIWTTAQDARLPDNQILPLAGLDKEVQIRYESNGTAHIQAQTTHDLFMSIGYLHAKNRLFQMDLMRRQGEGLLSEVTGASALSSDQFELQLGLLRSAQLEWQQTPATDPARQVIIAYTQGVNAVIAQNEQQGTLPLLFKLLNYQPAPWTPVDTLVIQRVLTQTLTFTSGPLEYNVLIHSLGYQRTMQWFPILAANEQHPYDSGPYQQHSPIPLPIQQQTASSAGMQSTIAALSELQALPPAAIHHESNSNNWVVDGTKTASGKPLMAGDPHLDQTLPSIWYQIEASSPQYQFAGVSVPGLPIILIGHNTTISWSITNTQNQSTLYYQEKTSSDHPHQYYWNHMWRPTQQIHYTIPVKNSPPIPFTVETTVHGPIITKAGQTMSVWWAGHCNLQTWMPC</sequence>
<reference evidence="5" key="1">
    <citation type="submission" date="2018-12" db="EMBL/GenBank/DDBJ databases">
        <title>Tengunoibacter tsumagoiensis gen. nov., sp. nov., Dictyobacter kobayashii sp. nov., D. alpinus sp. nov., and D. joshuensis sp. nov. and description of Dictyobacteraceae fam. nov. within the order Ktedonobacterales isolated from Tengu-no-mugimeshi.</title>
        <authorList>
            <person name="Wang C.M."/>
            <person name="Zheng Y."/>
            <person name="Sakai Y."/>
            <person name="Toyoda A."/>
            <person name="Minakuchi Y."/>
            <person name="Abe K."/>
            <person name="Yokota A."/>
            <person name="Yabe S."/>
        </authorList>
    </citation>
    <scope>NUCLEOTIDE SEQUENCE [LARGE SCALE GENOMIC DNA]</scope>
    <source>
        <strain evidence="5">Uno11</strain>
    </source>
</reference>
<comment type="caution">
    <text evidence="4">The sequence shown here is derived from an EMBL/GenBank/DDBJ whole genome shotgun (WGS) entry which is preliminary data.</text>
</comment>
<dbReference type="OrthoDB" id="9759796at2"/>
<dbReference type="InterPro" id="IPR002692">
    <property type="entry name" value="S45"/>
</dbReference>
<dbReference type="SUPFAM" id="SSF56235">
    <property type="entry name" value="N-terminal nucleophile aminohydrolases (Ntn hydrolases)"/>
    <property type="match status" value="1"/>
</dbReference>
<dbReference type="Gene3D" id="3.60.20.10">
    <property type="entry name" value="Glutamine Phosphoribosylpyrophosphate, subunit 1, domain 1"/>
    <property type="match status" value="1"/>
</dbReference>
<comment type="similarity">
    <text evidence="1">Belongs to the peptidase S45 family.</text>
</comment>
<dbReference type="EMBL" id="BIFS01000002">
    <property type="protein sequence ID" value="GCE22093.1"/>
    <property type="molecule type" value="Genomic_DNA"/>
</dbReference>
<dbReference type="RefSeq" id="WP_126554628.1">
    <property type="nucleotide sequence ID" value="NZ_BIFS01000002.1"/>
</dbReference>